<dbReference type="Proteomes" id="UP000067711">
    <property type="component" value="Chromosome 2"/>
</dbReference>
<sequence length="60" mass="6535">MRTEGRVRAATAAGTKRAMRGRRATDVPRRAGMLGFDIDERRAPHAGGIRFATAARAVRL</sequence>
<accession>A0A1B4FUU6</accession>
<name>A0A1B4FUU6_9BURK</name>
<reference evidence="2 3" key="1">
    <citation type="submission" date="2015-12" db="EMBL/GenBank/DDBJ databases">
        <title>Diversity of Burkholderia near neighbor genomes.</title>
        <authorList>
            <person name="Sahl J."/>
            <person name="Wagner D."/>
            <person name="Keim P."/>
        </authorList>
    </citation>
    <scope>NUCLEOTIDE SEQUENCE [LARGE SCALE GENOMIC DNA]</scope>
    <source>
        <strain evidence="2 3">BDU8</strain>
    </source>
</reference>
<evidence type="ECO:0000313" key="2">
    <source>
        <dbReference type="EMBL" id="AOJ07457.1"/>
    </source>
</evidence>
<dbReference type="AlphaFoldDB" id="A0A1B4FUU6"/>
<protein>
    <submittedName>
        <fullName evidence="2">Uncharacterized protein</fullName>
    </submittedName>
</protein>
<evidence type="ECO:0000313" key="3">
    <source>
        <dbReference type="Proteomes" id="UP000067711"/>
    </source>
</evidence>
<proteinExistence type="predicted"/>
<evidence type="ECO:0000256" key="1">
    <source>
        <dbReference type="SAM" id="MobiDB-lite"/>
    </source>
</evidence>
<dbReference type="EMBL" id="CP013388">
    <property type="protein sequence ID" value="AOJ07457.1"/>
    <property type="molecule type" value="Genomic_DNA"/>
</dbReference>
<organism evidence="2 3">
    <name type="scientific">Burkholderia mayonis</name>
    <dbReference type="NCBI Taxonomy" id="1385591"/>
    <lineage>
        <taxon>Bacteria</taxon>
        <taxon>Pseudomonadati</taxon>
        <taxon>Pseudomonadota</taxon>
        <taxon>Betaproteobacteria</taxon>
        <taxon>Burkholderiales</taxon>
        <taxon>Burkholderiaceae</taxon>
        <taxon>Burkholderia</taxon>
        <taxon>pseudomallei group</taxon>
    </lineage>
</organism>
<feature type="region of interest" description="Disordered" evidence="1">
    <location>
        <begin position="1"/>
        <end position="26"/>
    </location>
</feature>
<gene>
    <name evidence="2" type="ORF">WS71_09150</name>
</gene>